<feature type="compositionally biased region" description="Acidic residues" evidence="1">
    <location>
        <begin position="274"/>
        <end position="284"/>
    </location>
</feature>
<feature type="compositionally biased region" description="Basic and acidic residues" evidence="1">
    <location>
        <begin position="354"/>
        <end position="367"/>
    </location>
</feature>
<organism evidence="2">
    <name type="scientific">Chromera velia CCMP2878</name>
    <dbReference type="NCBI Taxonomy" id="1169474"/>
    <lineage>
        <taxon>Eukaryota</taxon>
        <taxon>Sar</taxon>
        <taxon>Alveolata</taxon>
        <taxon>Colpodellida</taxon>
        <taxon>Chromeraceae</taxon>
        <taxon>Chromera</taxon>
    </lineage>
</organism>
<dbReference type="VEuPathDB" id="CryptoDB:Cvel_2428"/>
<feature type="region of interest" description="Disordered" evidence="1">
    <location>
        <begin position="734"/>
        <end position="802"/>
    </location>
</feature>
<evidence type="ECO:0000313" key="2">
    <source>
        <dbReference type="EMBL" id="CEM55770.1"/>
    </source>
</evidence>
<feature type="region of interest" description="Disordered" evidence="1">
    <location>
        <begin position="500"/>
        <end position="558"/>
    </location>
</feature>
<proteinExistence type="predicted"/>
<dbReference type="AlphaFoldDB" id="A0A0G4IET8"/>
<name>A0A0G4IET8_9ALVE</name>
<feature type="compositionally biased region" description="Basic and acidic residues" evidence="1">
    <location>
        <begin position="433"/>
        <end position="442"/>
    </location>
</feature>
<feature type="compositionally biased region" description="Low complexity" evidence="1">
    <location>
        <begin position="681"/>
        <end position="692"/>
    </location>
</feature>
<gene>
    <name evidence="2" type="ORF">Cvel_2428</name>
</gene>
<feature type="compositionally biased region" description="Basic and acidic residues" evidence="1">
    <location>
        <begin position="579"/>
        <end position="591"/>
    </location>
</feature>
<feature type="compositionally biased region" description="Low complexity" evidence="1">
    <location>
        <begin position="649"/>
        <end position="662"/>
    </location>
</feature>
<feature type="compositionally biased region" description="Basic and acidic residues" evidence="1">
    <location>
        <begin position="623"/>
        <end position="643"/>
    </location>
</feature>
<feature type="compositionally biased region" description="Basic and acidic residues" evidence="1">
    <location>
        <begin position="451"/>
        <end position="478"/>
    </location>
</feature>
<dbReference type="EMBL" id="CDMZ01005909">
    <property type="protein sequence ID" value="CEM55770.1"/>
    <property type="molecule type" value="Genomic_DNA"/>
</dbReference>
<sequence>MSSSGFAISLPFLRVQQDGIHFRKQIALGFEGKIGSRFAKMYGGFDIGSRGGLHCGLYSTVGSSSGWVDVQNAEGCERAFADVVSDKVEQMIRELSVPVSVCSAARLLVSKVLSFSNAENEDEASQRRARQVAASAEIAGVSSFENFSVARLRVEPFVSFGHSIGIGMGLTDSEGYRMVGGELAKDFLLRVGGAFYVGGKEGRMKFILWLANLSIEIVACKQPLSRTGGGEAVDSEGVGASQSTASVSPSGGEREERENSNGNACSSRRGGEGSMEEEEREQDSEVGGMRRARKRRSQGTSRSLYRHRSLPAFESETRSAGRRSSASFSSLPHCSPSLTPEAIFWTSVQEQIRQSERRQFSAGEETRPLPSVPCPPTDGGHPPVFSKEEGEGVHLGRAVETVSPRPPPLSACASPSASFSEVVHALLCAREKERRKGGEKDRAVHHHCRRPPRERGGVIGEKRTALTKEERGREEERGASPCVHLNNALLSSSSLCSSASSLTSVASSRQEHPNTPMPSPPFHRRRQRKHKHRTGACERDGKQLPPPTQSPVWSSREREEFKLELGIESLDLPSAVCLSREREGDHGKQEARSVSLGHESDNESESISSDSSGTSSYSSIEMWTHREEIVGGDGNRDRDRERASPPATPLSASVVPLPSSHPFSFTTSNERNDEDDGETFSSPLPSSSLPLSVFDDASPPPIVQSPLPSSTEHTQFPFMGHLPLPFSISRDALRSHATPPSDLPRAPEAKTPTVASLWKGPKAESLVEREGRQRRERQNPSGQQPEGAGAAAVFSFFDWQPS</sequence>
<protein>
    <submittedName>
        <fullName evidence="2">Uncharacterized protein</fullName>
    </submittedName>
</protein>
<accession>A0A0G4IET8</accession>
<feature type="region of interest" description="Disordered" evidence="1">
    <location>
        <begin position="226"/>
        <end position="337"/>
    </location>
</feature>
<feature type="compositionally biased region" description="Basic and acidic residues" evidence="1">
    <location>
        <begin position="761"/>
        <end position="778"/>
    </location>
</feature>
<feature type="region of interest" description="Disordered" evidence="1">
    <location>
        <begin position="354"/>
        <end position="393"/>
    </location>
</feature>
<feature type="region of interest" description="Disordered" evidence="1">
    <location>
        <begin position="433"/>
        <end position="482"/>
    </location>
</feature>
<reference evidence="2" key="1">
    <citation type="submission" date="2014-11" db="EMBL/GenBank/DDBJ databases">
        <authorList>
            <person name="Otto D Thomas"/>
            <person name="Naeem Raeece"/>
        </authorList>
    </citation>
    <scope>NUCLEOTIDE SEQUENCE</scope>
</reference>
<feature type="compositionally biased region" description="Polar residues" evidence="1">
    <location>
        <begin position="240"/>
        <end position="249"/>
    </location>
</feature>
<feature type="compositionally biased region" description="Basic residues" evidence="1">
    <location>
        <begin position="522"/>
        <end position="534"/>
    </location>
</feature>
<evidence type="ECO:0000256" key="1">
    <source>
        <dbReference type="SAM" id="MobiDB-lite"/>
    </source>
</evidence>
<feature type="region of interest" description="Disordered" evidence="1">
    <location>
        <begin position="578"/>
        <end position="714"/>
    </location>
</feature>
<feature type="compositionally biased region" description="Low complexity" evidence="1">
    <location>
        <begin position="605"/>
        <end position="621"/>
    </location>
</feature>